<evidence type="ECO:0000313" key="2">
    <source>
        <dbReference type="Proteomes" id="UP000824120"/>
    </source>
</evidence>
<comment type="caution">
    <text evidence="1">The sequence shown here is derived from an EMBL/GenBank/DDBJ whole genome shotgun (WGS) entry which is preliminary data.</text>
</comment>
<evidence type="ECO:0000313" key="1">
    <source>
        <dbReference type="EMBL" id="KAG5593250.1"/>
    </source>
</evidence>
<proteinExistence type="predicted"/>
<keyword evidence="2" id="KW-1185">Reference proteome</keyword>
<reference evidence="1 2" key="1">
    <citation type="submission" date="2020-09" db="EMBL/GenBank/DDBJ databases">
        <title>De no assembly of potato wild relative species, Solanum commersonii.</title>
        <authorList>
            <person name="Cho K."/>
        </authorList>
    </citation>
    <scope>NUCLEOTIDE SEQUENCE [LARGE SCALE GENOMIC DNA]</scope>
    <source>
        <strain evidence="1">LZ3.2</strain>
        <tissue evidence="1">Leaf</tissue>
    </source>
</reference>
<protein>
    <submittedName>
        <fullName evidence="1">Uncharacterized protein</fullName>
    </submittedName>
</protein>
<dbReference type="Proteomes" id="UP000824120">
    <property type="component" value="Chromosome 8"/>
</dbReference>
<sequence>MSKVGLPSLTLRIKCKFNIFFLKSLYSPRQAANPPFCFHSAGLAFTAVRRGCDSTPVTYQLPCLQSYLVRSLYIALGWFPKPQNPVSEYDGTLPVEFEKFPH</sequence>
<accession>A0A9J5XZT6</accession>
<gene>
    <name evidence="1" type="ORF">H5410_043764</name>
</gene>
<dbReference type="AlphaFoldDB" id="A0A9J5XZT6"/>
<name>A0A9J5XZT6_SOLCO</name>
<organism evidence="1 2">
    <name type="scientific">Solanum commersonii</name>
    <name type="common">Commerson's wild potato</name>
    <name type="synonym">Commerson's nightshade</name>
    <dbReference type="NCBI Taxonomy" id="4109"/>
    <lineage>
        <taxon>Eukaryota</taxon>
        <taxon>Viridiplantae</taxon>
        <taxon>Streptophyta</taxon>
        <taxon>Embryophyta</taxon>
        <taxon>Tracheophyta</taxon>
        <taxon>Spermatophyta</taxon>
        <taxon>Magnoliopsida</taxon>
        <taxon>eudicotyledons</taxon>
        <taxon>Gunneridae</taxon>
        <taxon>Pentapetalae</taxon>
        <taxon>asterids</taxon>
        <taxon>lamiids</taxon>
        <taxon>Solanales</taxon>
        <taxon>Solanaceae</taxon>
        <taxon>Solanoideae</taxon>
        <taxon>Solaneae</taxon>
        <taxon>Solanum</taxon>
    </lineage>
</organism>
<dbReference type="EMBL" id="JACXVP010000008">
    <property type="protein sequence ID" value="KAG5593250.1"/>
    <property type="molecule type" value="Genomic_DNA"/>
</dbReference>